<proteinExistence type="predicted"/>
<dbReference type="AlphaFoldDB" id="M2ZDK8"/>
<name>M2ZDK8_9NOCA</name>
<dbReference type="EMBL" id="AOEX01000032">
    <property type="protein sequence ID" value="EME65372.1"/>
    <property type="molecule type" value="Genomic_DNA"/>
</dbReference>
<gene>
    <name evidence="1" type="ORF">G352_10312</name>
</gene>
<evidence type="ECO:0000313" key="1">
    <source>
        <dbReference type="EMBL" id="EME65372.1"/>
    </source>
</evidence>
<reference evidence="1 2" key="1">
    <citation type="journal article" date="2013" name="Genome Announc.">
        <title>Draft Genome Sequence of Rhodococcus ruber Strain BKS 20-38.</title>
        <authorList>
            <person name="Bala M."/>
            <person name="Kumar S."/>
            <person name="Raghava G.P."/>
            <person name="Mayilraj S."/>
        </authorList>
    </citation>
    <scope>NUCLEOTIDE SEQUENCE [LARGE SCALE GENOMIC DNA]</scope>
    <source>
        <strain evidence="1 2">BKS 20-38</strain>
    </source>
</reference>
<keyword evidence="2" id="KW-1185">Reference proteome</keyword>
<comment type="caution">
    <text evidence="1">The sequence shown here is derived from an EMBL/GenBank/DDBJ whole genome shotgun (WGS) entry which is preliminary data.</text>
</comment>
<protein>
    <submittedName>
        <fullName evidence="1">Uncharacterized protein</fullName>
    </submittedName>
</protein>
<dbReference type="RefSeq" id="WP_003936160.1">
    <property type="nucleotide sequence ID" value="NZ_AOEX01000032.1"/>
</dbReference>
<accession>M2ZDK8</accession>
<dbReference type="PATRIC" id="fig|1278076.4.peg.2150"/>
<sequence length="818" mass="91062">MSEARMNEYEDQDEQDKRLREAIKRRNAKAKAEQAAKLGMTVEQRKRSLARQQPRSLEDTIALLEPWLCGLFAGQKGYIAVTFGRKPLFPHFFPDTRAGRKALITKAYEAQKDGKSNVYINGTLWASYEDGSPIESGEQARCGLSAANFLPAAFTHLWVDVDEPTKMNDVLLQRLKQHAHTIVRSGSFDGDKPCIHGRFMLATPWDGSRAEDFEGYLRGLAADLGGDQAVSHIAGWLRLPQMISWPKPGKCAERSFVRVSATKFDRGGLAETSELLRKRLSTSNARTRTANEEIVAQELTETRIAELDRDKYNFVRGMVRSDKDPGDDTERYKRTKLLVATCAEAGMTKNETLALLEDHDPSVAKFGLRRLPSQVHACWPRETPGANVEFWQARPELQHIYDTARAVGRSPQGVLGVVLARTAADIPPNVVLPDLTGAYGSLNLFIALYGWPGSGKSASVEAGKTCVQFHKRVMWSPAGSGEGIPRHFAMRKDGQIVGKKEAVIIEVDEINQIRALFANRTSTLKPALLSAFSAKGQGFANADETKSVPVASHRYRLCFVTGTQPDNTDVLFNDAGSGWPQRFLWFPVKDRGVKRDRALKKPDALFHEEREGEPDVPFNPAWENFMDVDRRPDEFYVLDLPDEAIEAVYEADDADGPDDALDGHAIFMRLKVAAILMWLNGRRKTVSLEDWELAGEVMAMSDHTRGEAQREYAKRQRAARTAQAREDGVDEATKKQASADSLLASAIKRYRDLIPEIPDTGWGGAVLKTKLGGGPRAEFHQAALDFIVSEGELEREKLTKANGEPKGFKYYRPGTMKG</sequence>
<organism evidence="1 2">
    <name type="scientific">Rhodococcus ruber BKS 20-38</name>
    <dbReference type="NCBI Taxonomy" id="1278076"/>
    <lineage>
        <taxon>Bacteria</taxon>
        <taxon>Bacillati</taxon>
        <taxon>Actinomycetota</taxon>
        <taxon>Actinomycetes</taxon>
        <taxon>Mycobacteriales</taxon>
        <taxon>Nocardiaceae</taxon>
        <taxon>Rhodococcus</taxon>
    </lineage>
</organism>
<dbReference type="Proteomes" id="UP000011731">
    <property type="component" value="Unassembled WGS sequence"/>
</dbReference>
<evidence type="ECO:0000313" key="2">
    <source>
        <dbReference type="Proteomes" id="UP000011731"/>
    </source>
</evidence>